<name>A0ABP6IEK2_9ACTN</name>
<evidence type="ECO:0000259" key="7">
    <source>
        <dbReference type="PROSITE" id="PS51755"/>
    </source>
</evidence>
<dbReference type="InterPro" id="IPR005158">
    <property type="entry name" value="BTAD"/>
</dbReference>
<dbReference type="Pfam" id="PF03704">
    <property type="entry name" value="BTAD"/>
    <property type="match status" value="1"/>
</dbReference>
<feature type="DNA-binding region" description="OmpR/PhoB-type" evidence="5">
    <location>
        <begin position="1"/>
        <end position="98"/>
    </location>
</feature>
<dbReference type="PANTHER" id="PTHR35807:SF1">
    <property type="entry name" value="TRANSCRIPTIONAL REGULATOR REDD"/>
    <property type="match status" value="1"/>
</dbReference>
<comment type="similarity">
    <text evidence="1">Belongs to the AfsR/DnrI/RedD regulatory family.</text>
</comment>
<dbReference type="SMART" id="SM01043">
    <property type="entry name" value="BTAD"/>
    <property type="match status" value="1"/>
</dbReference>
<accession>A0ABP6IEK2</accession>
<feature type="region of interest" description="Disordered" evidence="6">
    <location>
        <begin position="352"/>
        <end position="375"/>
    </location>
</feature>
<feature type="domain" description="OmpR/PhoB-type" evidence="7">
    <location>
        <begin position="1"/>
        <end position="98"/>
    </location>
</feature>
<dbReference type="InterPro" id="IPR041664">
    <property type="entry name" value="AAA_16"/>
</dbReference>
<dbReference type="EMBL" id="BAAAVI010000024">
    <property type="protein sequence ID" value="GAA2875946.1"/>
    <property type="molecule type" value="Genomic_DNA"/>
</dbReference>
<evidence type="ECO:0000256" key="6">
    <source>
        <dbReference type="SAM" id="MobiDB-lite"/>
    </source>
</evidence>
<comment type="caution">
    <text evidence="8">The sequence shown here is derived from an EMBL/GenBank/DDBJ whole genome shotgun (WGS) entry which is preliminary data.</text>
</comment>
<gene>
    <name evidence="8" type="ORF">GCM10010517_36990</name>
</gene>
<dbReference type="SUPFAM" id="SSF46894">
    <property type="entry name" value="C-terminal effector domain of the bipartite response regulators"/>
    <property type="match status" value="1"/>
</dbReference>
<keyword evidence="3 5" id="KW-0238">DNA-binding</keyword>
<dbReference type="InterPro" id="IPR036388">
    <property type="entry name" value="WH-like_DNA-bd_sf"/>
</dbReference>
<dbReference type="Pfam" id="PF00486">
    <property type="entry name" value="Trans_reg_C"/>
    <property type="match status" value="1"/>
</dbReference>
<feature type="compositionally biased region" description="Polar residues" evidence="6">
    <location>
        <begin position="365"/>
        <end position="374"/>
    </location>
</feature>
<dbReference type="CDD" id="cd15831">
    <property type="entry name" value="BTAD"/>
    <property type="match status" value="1"/>
</dbReference>
<keyword evidence="4" id="KW-0804">Transcription</keyword>
<dbReference type="Gene3D" id="1.10.10.10">
    <property type="entry name" value="Winged helix-like DNA-binding domain superfamily/Winged helix DNA-binding domain"/>
    <property type="match status" value="1"/>
</dbReference>
<dbReference type="RefSeq" id="WP_344972906.1">
    <property type="nucleotide sequence ID" value="NZ_BAAAVI010000024.1"/>
</dbReference>
<dbReference type="InterPro" id="IPR001867">
    <property type="entry name" value="OmpR/PhoB-type_DNA-bd"/>
</dbReference>
<dbReference type="Pfam" id="PF13191">
    <property type="entry name" value="AAA_16"/>
    <property type="match status" value="1"/>
</dbReference>
<dbReference type="Gene3D" id="3.40.50.300">
    <property type="entry name" value="P-loop containing nucleotide triphosphate hydrolases"/>
    <property type="match status" value="1"/>
</dbReference>
<proteinExistence type="inferred from homology"/>
<evidence type="ECO:0000256" key="1">
    <source>
        <dbReference type="ARBA" id="ARBA00005820"/>
    </source>
</evidence>
<dbReference type="SMART" id="SM00862">
    <property type="entry name" value="Trans_reg_C"/>
    <property type="match status" value="1"/>
</dbReference>
<dbReference type="InterPro" id="IPR027417">
    <property type="entry name" value="P-loop_NTPase"/>
</dbReference>
<sequence>MEFRVLGPLEVRDGAGTPVDLGGPRQRTLLARLLVAYGSVVSADRLIDDVYGGAPPASAMATLQSYVSNLRRAIEPDRGPRTRPRLLVGRPPGYVLATTDVDALRFGELVDRSESRPAEEALPLLEEALRLWRGSPYGEFCDESWAVTEVNRLWEQRAVAVERRAQALLDLGRPQAVIPDLEGETAANPSRERLWCLLALALYRTGRQAEALAVLCSARSALAGRLGMDLGSELRALEGDILRQADSLGPVTTTAVLGAPMTVQERQLLRGRETQLAELKNMLVANSGLAVAAVTGEPGIGKTSLLRAFRDHCAGLGHLVLWGGCDGTREAPPLRPWAQVLGALRQHCPPPDHSALRGLLDDQPPSGSTETASPRRNRAVAQWLVTAAREQPLVVVLDDLHCADPASIELLRDVFILALAVPGSPRLTIVTTFRSSGLPCTTMHSVEDLLGRLARYDLVRIHLGGLGAEAVEALAADLGITVDEPTARRLTERTGGNPLFVRESLCLLSQGLGLDTVPDAVAELILQQLAAPGPRVGEVLQVAALLGPDFDPALVAEIDDDPVYDALDLAAQAGLVVPHAGRMAFAHDLVRETIIGAIPPLRKARIHRDVMVSLSSRPDADVAVIAHHAVQAGPSAYREAIRWARAAAEQASLRLAHDEAAAWWGQAVAVHNVSGGDPKTRIELTLRQVGALLETVYPAEARRSKTEAVHAAARAGTNHELTARALTALDASAVDATTHTPLPPDLLGRLAPPRRGDNPRTEAQCPSHRVCQPVAVPRPWDADGHSRS</sequence>
<dbReference type="Proteomes" id="UP001500831">
    <property type="component" value="Unassembled WGS sequence"/>
</dbReference>
<feature type="region of interest" description="Disordered" evidence="6">
    <location>
        <begin position="735"/>
        <end position="788"/>
    </location>
</feature>
<dbReference type="PANTHER" id="PTHR35807">
    <property type="entry name" value="TRANSCRIPTIONAL REGULATOR REDD-RELATED"/>
    <property type="match status" value="1"/>
</dbReference>
<evidence type="ECO:0000256" key="4">
    <source>
        <dbReference type="ARBA" id="ARBA00023163"/>
    </source>
</evidence>
<dbReference type="SUPFAM" id="SSF48452">
    <property type="entry name" value="TPR-like"/>
    <property type="match status" value="1"/>
</dbReference>
<evidence type="ECO:0000256" key="2">
    <source>
        <dbReference type="ARBA" id="ARBA00023015"/>
    </source>
</evidence>
<dbReference type="InterPro" id="IPR011990">
    <property type="entry name" value="TPR-like_helical_dom_sf"/>
</dbReference>
<evidence type="ECO:0000313" key="8">
    <source>
        <dbReference type="EMBL" id="GAA2875946.1"/>
    </source>
</evidence>
<keyword evidence="2" id="KW-0805">Transcription regulation</keyword>
<organism evidence="8 9">
    <name type="scientific">Streptosporangium fragile</name>
    <dbReference type="NCBI Taxonomy" id="46186"/>
    <lineage>
        <taxon>Bacteria</taxon>
        <taxon>Bacillati</taxon>
        <taxon>Actinomycetota</taxon>
        <taxon>Actinomycetes</taxon>
        <taxon>Streptosporangiales</taxon>
        <taxon>Streptosporangiaceae</taxon>
        <taxon>Streptosporangium</taxon>
    </lineage>
</organism>
<protein>
    <recommendedName>
        <fullName evidence="7">OmpR/PhoB-type domain-containing protein</fullName>
    </recommendedName>
</protein>
<evidence type="ECO:0000313" key="9">
    <source>
        <dbReference type="Proteomes" id="UP001500831"/>
    </source>
</evidence>
<dbReference type="InterPro" id="IPR051677">
    <property type="entry name" value="AfsR-DnrI-RedD_regulator"/>
</dbReference>
<evidence type="ECO:0000256" key="3">
    <source>
        <dbReference type="ARBA" id="ARBA00023125"/>
    </source>
</evidence>
<evidence type="ECO:0000256" key="5">
    <source>
        <dbReference type="PROSITE-ProRule" id="PRU01091"/>
    </source>
</evidence>
<dbReference type="SUPFAM" id="SSF52540">
    <property type="entry name" value="P-loop containing nucleoside triphosphate hydrolases"/>
    <property type="match status" value="1"/>
</dbReference>
<keyword evidence="9" id="KW-1185">Reference proteome</keyword>
<reference evidence="9" key="1">
    <citation type="journal article" date="2019" name="Int. J. Syst. Evol. Microbiol.">
        <title>The Global Catalogue of Microorganisms (GCM) 10K type strain sequencing project: providing services to taxonomists for standard genome sequencing and annotation.</title>
        <authorList>
            <consortium name="The Broad Institute Genomics Platform"/>
            <consortium name="The Broad Institute Genome Sequencing Center for Infectious Disease"/>
            <person name="Wu L."/>
            <person name="Ma J."/>
        </authorList>
    </citation>
    <scope>NUCLEOTIDE SEQUENCE [LARGE SCALE GENOMIC DNA]</scope>
    <source>
        <strain evidence="9">JCM 6242</strain>
    </source>
</reference>
<dbReference type="InterPro" id="IPR016032">
    <property type="entry name" value="Sig_transdc_resp-reg_C-effctor"/>
</dbReference>
<dbReference type="Gene3D" id="1.25.40.10">
    <property type="entry name" value="Tetratricopeptide repeat domain"/>
    <property type="match status" value="1"/>
</dbReference>
<dbReference type="PROSITE" id="PS51755">
    <property type="entry name" value="OMPR_PHOB"/>
    <property type="match status" value="1"/>
</dbReference>